<keyword evidence="1" id="KW-0812">Transmembrane</keyword>
<evidence type="ECO:0000313" key="3">
    <source>
        <dbReference type="Proteomes" id="UP000288227"/>
    </source>
</evidence>
<feature type="transmembrane region" description="Helical" evidence="1">
    <location>
        <begin position="44"/>
        <end position="67"/>
    </location>
</feature>
<comment type="caution">
    <text evidence="2">The sequence shown here is derived from an EMBL/GenBank/DDBJ whole genome shotgun (WGS) entry which is preliminary data.</text>
</comment>
<evidence type="ECO:0000256" key="1">
    <source>
        <dbReference type="SAM" id="Phobius"/>
    </source>
</evidence>
<reference evidence="2 3" key="1">
    <citation type="submission" date="2018-11" db="EMBL/GenBank/DDBJ databases">
        <title>Chryseotalea sanarue gen. nov., sp., nov., a member of the family Cytophagaceae, isolated from a brackish lake in Hamamatsu Japan.</title>
        <authorList>
            <person name="Maejima Y."/>
            <person name="Iino T."/>
            <person name="Muraguchi Y."/>
            <person name="Fukuda K."/>
            <person name="Ohkuma M."/>
            <person name="Moriuchi R."/>
            <person name="Dohra H."/>
            <person name="Kimbara K."/>
            <person name="Shintani M."/>
        </authorList>
    </citation>
    <scope>NUCLEOTIDE SEQUENCE [LARGE SCALE GENOMIC DNA]</scope>
    <source>
        <strain evidence="2 3">Ys</strain>
    </source>
</reference>
<keyword evidence="1" id="KW-1133">Transmembrane helix</keyword>
<dbReference type="RefSeq" id="WP_127121481.1">
    <property type="nucleotide sequence ID" value="NZ_BHXQ01000002.1"/>
</dbReference>
<sequence>MLSRGILLGWNFLCLALLANIMITAVLSAPFPCQQLAFEQPNVGVLYFPFAWLPGFVLPMVLLAHLVSIRQLLKIKV</sequence>
<keyword evidence="1" id="KW-0472">Membrane</keyword>
<name>A0A401U7F4_9BACT</name>
<protein>
    <submittedName>
        <fullName evidence="2">Uncharacterized protein</fullName>
    </submittedName>
</protein>
<gene>
    <name evidence="2" type="ORF">SanaruYs_10360</name>
</gene>
<organism evidence="2 3">
    <name type="scientific">Chryseotalea sanaruensis</name>
    <dbReference type="NCBI Taxonomy" id="2482724"/>
    <lineage>
        <taxon>Bacteria</taxon>
        <taxon>Pseudomonadati</taxon>
        <taxon>Bacteroidota</taxon>
        <taxon>Cytophagia</taxon>
        <taxon>Cytophagales</taxon>
        <taxon>Chryseotaleaceae</taxon>
        <taxon>Chryseotalea</taxon>
    </lineage>
</organism>
<evidence type="ECO:0000313" key="2">
    <source>
        <dbReference type="EMBL" id="GCC50818.1"/>
    </source>
</evidence>
<dbReference type="EMBL" id="BHXQ01000002">
    <property type="protein sequence ID" value="GCC50818.1"/>
    <property type="molecule type" value="Genomic_DNA"/>
</dbReference>
<keyword evidence="3" id="KW-1185">Reference proteome</keyword>
<accession>A0A401U7F4</accession>
<proteinExistence type="predicted"/>
<dbReference type="AlphaFoldDB" id="A0A401U7F4"/>
<dbReference type="OrthoDB" id="675847at2"/>
<dbReference type="Proteomes" id="UP000288227">
    <property type="component" value="Unassembled WGS sequence"/>
</dbReference>